<protein>
    <submittedName>
        <fullName evidence="6">Sulfatase-like hydrolase/transferase</fullName>
    </submittedName>
</protein>
<dbReference type="PANTHER" id="PTHR42693:SF53">
    <property type="entry name" value="ENDO-4-O-SULFATASE"/>
    <property type="match status" value="1"/>
</dbReference>
<name>A0ABX1X2I1_9BACL</name>
<evidence type="ECO:0000313" key="6">
    <source>
        <dbReference type="EMBL" id="NOU62606.1"/>
    </source>
</evidence>
<dbReference type="InterPro" id="IPR050738">
    <property type="entry name" value="Sulfatase"/>
</dbReference>
<evidence type="ECO:0000256" key="3">
    <source>
        <dbReference type="ARBA" id="ARBA00022801"/>
    </source>
</evidence>
<evidence type="ECO:0000256" key="2">
    <source>
        <dbReference type="ARBA" id="ARBA00022723"/>
    </source>
</evidence>
<dbReference type="InterPro" id="IPR017850">
    <property type="entry name" value="Alkaline_phosphatase_core_sf"/>
</dbReference>
<comment type="caution">
    <text evidence="6">The sequence shown here is derived from an EMBL/GenBank/DDBJ whole genome shotgun (WGS) entry which is preliminary data.</text>
</comment>
<keyword evidence="3" id="KW-0378">Hydrolase</keyword>
<proteinExistence type="inferred from homology"/>
<dbReference type="InterPro" id="IPR024607">
    <property type="entry name" value="Sulfatase_CS"/>
</dbReference>
<evidence type="ECO:0000256" key="1">
    <source>
        <dbReference type="ARBA" id="ARBA00008779"/>
    </source>
</evidence>
<evidence type="ECO:0000313" key="7">
    <source>
        <dbReference type="Proteomes" id="UP000653578"/>
    </source>
</evidence>
<comment type="similarity">
    <text evidence="1">Belongs to the sulfatase family.</text>
</comment>
<dbReference type="SUPFAM" id="SSF53649">
    <property type="entry name" value="Alkaline phosphatase-like"/>
    <property type="match status" value="1"/>
</dbReference>
<dbReference type="InterPro" id="IPR000917">
    <property type="entry name" value="Sulfatase_N"/>
</dbReference>
<gene>
    <name evidence="6" type="ORF">GC096_00925</name>
</gene>
<dbReference type="PROSITE" id="PS00523">
    <property type="entry name" value="SULFATASE_1"/>
    <property type="match status" value="1"/>
</dbReference>
<reference evidence="6 7" key="1">
    <citation type="submission" date="2019-10" db="EMBL/GenBank/DDBJ databases">
        <title>Description of Paenibacillus humi sp. nov.</title>
        <authorList>
            <person name="Carlier A."/>
            <person name="Qi S."/>
        </authorList>
    </citation>
    <scope>NUCLEOTIDE SEQUENCE [LARGE SCALE GENOMIC DNA]</scope>
    <source>
        <strain evidence="6 7">LMG 31461</strain>
    </source>
</reference>
<accession>A0ABX1X2I1</accession>
<dbReference type="EMBL" id="WHNY01000004">
    <property type="protein sequence ID" value="NOU62606.1"/>
    <property type="molecule type" value="Genomic_DNA"/>
</dbReference>
<evidence type="ECO:0000256" key="4">
    <source>
        <dbReference type="ARBA" id="ARBA00022837"/>
    </source>
</evidence>
<evidence type="ECO:0000259" key="5">
    <source>
        <dbReference type="Pfam" id="PF00884"/>
    </source>
</evidence>
<dbReference type="Proteomes" id="UP000653578">
    <property type="component" value="Unassembled WGS sequence"/>
</dbReference>
<sequence>MLPSVQKQPNIVFILTDDQGAWAMGCAGNHEIQTPNLDRLAAEGMRFSNFFCTSPVCSPARASLLTGRMPSQHGIHDWIRGGNVGDRPIEYLKGQTAYTELLANSGYTCGLSGKWHLGDSINPQKGFTHWYVHQQGGSAYYNAPMIRDGELIDEPGYLTDVITDDALHFLESQQDDQPFYLGVHYTAPHSPWIDSHPQEFVDMYDNCQFDTCPQEPKHPWSIQTAPWSDDQRENLKGYFAAVTAMDRNVGRILDKLEAKGMREQTLICFLSDNGFNCGHHGIWGKGNGTFPFNMFDTSVKVPAIFSHPSRIPQGHVCDELVSGYDFMPTLLAYVGGIEHPEAENLPGRSFLPLLIGDEGSGREDVVIYDEYGPVRMIRSREWKYVHRYPYGPHELYNLVADPDERNNVIDAPEAEEQRRSMKERLDSWFVSYVDPSRDGTREAVTGFGQLELAGPDGQGKKAYHE</sequence>
<dbReference type="CDD" id="cd16149">
    <property type="entry name" value="sulfatase_like"/>
    <property type="match status" value="1"/>
</dbReference>
<keyword evidence="4" id="KW-0106">Calcium</keyword>
<dbReference type="RefSeq" id="WP_171628420.1">
    <property type="nucleotide sequence ID" value="NZ_WHNY01000004.1"/>
</dbReference>
<keyword evidence="7" id="KW-1185">Reference proteome</keyword>
<dbReference type="PANTHER" id="PTHR42693">
    <property type="entry name" value="ARYLSULFATASE FAMILY MEMBER"/>
    <property type="match status" value="1"/>
</dbReference>
<dbReference type="Pfam" id="PF00884">
    <property type="entry name" value="Sulfatase"/>
    <property type="match status" value="1"/>
</dbReference>
<feature type="domain" description="Sulfatase N-terminal" evidence="5">
    <location>
        <begin position="9"/>
        <end position="335"/>
    </location>
</feature>
<organism evidence="6 7">
    <name type="scientific">Paenibacillus plantarum</name>
    <dbReference type="NCBI Taxonomy" id="2654975"/>
    <lineage>
        <taxon>Bacteria</taxon>
        <taxon>Bacillati</taxon>
        <taxon>Bacillota</taxon>
        <taxon>Bacilli</taxon>
        <taxon>Bacillales</taxon>
        <taxon>Paenibacillaceae</taxon>
        <taxon>Paenibacillus</taxon>
    </lineage>
</organism>
<keyword evidence="2" id="KW-0479">Metal-binding</keyword>
<dbReference type="Gene3D" id="3.40.720.10">
    <property type="entry name" value="Alkaline Phosphatase, subunit A"/>
    <property type="match status" value="1"/>
</dbReference>